<reference evidence="7" key="1">
    <citation type="journal article" date="2012" name="Nature">
        <title>The tomato genome sequence provides insights into fleshy fruit evolution.</title>
        <authorList>
            <consortium name="Tomato Genome Consortium"/>
        </authorList>
    </citation>
    <scope>NUCLEOTIDE SEQUENCE [LARGE SCALE GENOMIC DNA]</scope>
    <source>
        <strain evidence="7">cv. Heinz 1706</strain>
    </source>
</reference>
<dbReference type="SMART" id="SM00220">
    <property type="entry name" value="S_TKc"/>
    <property type="match status" value="1"/>
</dbReference>
<organism evidence="7">
    <name type="scientific">Solanum lycopersicum</name>
    <name type="common">Tomato</name>
    <name type="synonym">Lycopersicon esculentum</name>
    <dbReference type="NCBI Taxonomy" id="4081"/>
    <lineage>
        <taxon>Eukaryota</taxon>
        <taxon>Viridiplantae</taxon>
        <taxon>Streptophyta</taxon>
        <taxon>Embryophyta</taxon>
        <taxon>Tracheophyta</taxon>
        <taxon>Spermatophyta</taxon>
        <taxon>Magnoliopsida</taxon>
        <taxon>eudicotyledons</taxon>
        <taxon>Gunneridae</taxon>
        <taxon>Pentapetalae</taxon>
        <taxon>asterids</taxon>
        <taxon>lamiids</taxon>
        <taxon>Solanales</taxon>
        <taxon>Solanaceae</taxon>
        <taxon>Solanoideae</taxon>
        <taxon>Solaneae</taxon>
        <taxon>Solanum</taxon>
        <taxon>Solanum subgen. Lycopersicon</taxon>
    </lineage>
</organism>
<dbReference type="EnsemblPlants" id="Solyc11g039810.2.1">
    <property type="protein sequence ID" value="Solyc11g039810.2.1"/>
    <property type="gene ID" value="Solyc11g039810.2"/>
</dbReference>
<dbReference type="Proteomes" id="UP000004994">
    <property type="component" value="Chromosome 11"/>
</dbReference>
<proteinExistence type="predicted"/>
<dbReference type="GO" id="GO:0005524">
    <property type="term" value="F:ATP binding"/>
    <property type="evidence" value="ECO:0007669"/>
    <property type="project" value="UniProtKB-KW"/>
</dbReference>
<evidence type="ECO:0000313" key="8">
    <source>
        <dbReference type="Proteomes" id="UP000004994"/>
    </source>
</evidence>
<dbReference type="STRING" id="4081.A0A3Q7IV46"/>
<dbReference type="GO" id="GO:0004674">
    <property type="term" value="F:protein serine/threonine kinase activity"/>
    <property type="evidence" value="ECO:0000318"/>
    <property type="project" value="GO_Central"/>
</dbReference>
<evidence type="ECO:0000313" key="7">
    <source>
        <dbReference type="EnsemblPlants" id="Solyc11g039810.2.1"/>
    </source>
</evidence>
<dbReference type="OMA" id="AYQMDIN"/>
<evidence type="ECO:0000256" key="4">
    <source>
        <dbReference type="ARBA" id="ARBA00022777"/>
    </source>
</evidence>
<feature type="domain" description="Protein kinase" evidence="6">
    <location>
        <begin position="1"/>
        <end position="173"/>
    </location>
</feature>
<dbReference type="Gramene" id="Solyc11g039810.2.1">
    <property type="protein sequence ID" value="Solyc11g039810.2.1"/>
    <property type="gene ID" value="Solyc11g039810.2"/>
</dbReference>
<keyword evidence="1" id="KW-0723">Serine/threonine-protein kinase</keyword>
<keyword evidence="2" id="KW-0808">Transferase</keyword>
<protein>
    <recommendedName>
        <fullName evidence="6">Protein kinase domain-containing protein</fullName>
    </recommendedName>
</protein>
<dbReference type="PaxDb" id="4081-Solyc11g039810.1.1"/>
<dbReference type="InterPro" id="IPR011009">
    <property type="entry name" value="Kinase-like_dom_sf"/>
</dbReference>
<keyword evidence="3" id="KW-0547">Nucleotide-binding</keyword>
<dbReference type="InterPro" id="IPR000719">
    <property type="entry name" value="Prot_kinase_dom"/>
</dbReference>
<reference evidence="7" key="2">
    <citation type="submission" date="2019-01" db="UniProtKB">
        <authorList>
            <consortium name="EnsemblPlants"/>
        </authorList>
    </citation>
    <scope>IDENTIFICATION</scope>
    <source>
        <strain evidence="7">cv. Heinz 1706</strain>
    </source>
</reference>
<dbReference type="Pfam" id="PF00069">
    <property type="entry name" value="Pkinase"/>
    <property type="match status" value="1"/>
</dbReference>
<evidence type="ECO:0000256" key="5">
    <source>
        <dbReference type="ARBA" id="ARBA00022840"/>
    </source>
</evidence>
<dbReference type="InParanoid" id="A0A3Q7IV46"/>
<evidence type="ECO:0000259" key="6">
    <source>
        <dbReference type="PROSITE" id="PS50011"/>
    </source>
</evidence>
<dbReference type="Gene3D" id="1.10.510.10">
    <property type="entry name" value="Transferase(Phosphotransferase) domain 1"/>
    <property type="match status" value="1"/>
</dbReference>
<dbReference type="PROSITE" id="PS50011">
    <property type="entry name" value="PROTEIN_KINASE_DOM"/>
    <property type="match status" value="1"/>
</dbReference>
<dbReference type="SUPFAM" id="SSF56112">
    <property type="entry name" value="Protein kinase-like (PK-like)"/>
    <property type="match status" value="1"/>
</dbReference>
<dbReference type="PANTHER" id="PTHR43895:SF53">
    <property type="entry name" value="NON-SPECIFIC SERINE_THREONINE PROTEIN KINASE"/>
    <property type="match status" value="1"/>
</dbReference>
<dbReference type="PANTHER" id="PTHR43895">
    <property type="entry name" value="CALCIUM/CALMODULIN-DEPENDENT PROTEIN KINASE KINASE-RELATED"/>
    <property type="match status" value="1"/>
</dbReference>
<name>A0A3Q7IV46_SOLLC</name>
<keyword evidence="5" id="KW-0067">ATP-binding</keyword>
<evidence type="ECO:0000256" key="3">
    <source>
        <dbReference type="ARBA" id="ARBA00022741"/>
    </source>
</evidence>
<sequence>MVKHQNIVELHEVMVSKTKIYFTIEYVKGGELLEKVVKGKLRENNSRGYFQQLISKIDFFHSRGAYQMDINPENLLLDEKGNPKVTDYGLIAFTNHLRQDGLLRTTCVLLLILPLKYVVIMDIILQHKIFCHVELFFMKIHKGYFKCPPWVSSDSRKLIGKMLDPNLRTRITA</sequence>
<keyword evidence="8" id="KW-1185">Reference proteome</keyword>
<dbReference type="AlphaFoldDB" id="A0A3Q7IV46"/>
<evidence type="ECO:0000256" key="2">
    <source>
        <dbReference type="ARBA" id="ARBA00022679"/>
    </source>
</evidence>
<evidence type="ECO:0000256" key="1">
    <source>
        <dbReference type="ARBA" id="ARBA00022527"/>
    </source>
</evidence>
<accession>A0A3Q7IV46</accession>
<dbReference type="GO" id="GO:0007165">
    <property type="term" value="P:signal transduction"/>
    <property type="evidence" value="ECO:0000318"/>
    <property type="project" value="GO_Central"/>
</dbReference>
<keyword evidence="4" id="KW-0418">Kinase</keyword>